<keyword evidence="2" id="KW-1185">Reference proteome</keyword>
<dbReference type="AlphaFoldDB" id="A0A433QIF6"/>
<protein>
    <submittedName>
        <fullName evidence="1">Uncharacterized protein</fullName>
    </submittedName>
</protein>
<name>A0A433QIF6_9FUNG</name>
<accession>A0A433QIF6</accession>
<organism evidence="1 2">
    <name type="scientific">Jimgerdemannia flammicorona</name>
    <dbReference type="NCBI Taxonomy" id="994334"/>
    <lineage>
        <taxon>Eukaryota</taxon>
        <taxon>Fungi</taxon>
        <taxon>Fungi incertae sedis</taxon>
        <taxon>Mucoromycota</taxon>
        <taxon>Mucoromycotina</taxon>
        <taxon>Endogonomycetes</taxon>
        <taxon>Endogonales</taxon>
        <taxon>Endogonaceae</taxon>
        <taxon>Jimgerdemannia</taxon>
    </lineage>
</organism>
<gene>
    <name evidence="1" type="ORF">BC938DRAFT_480455</name>
</gene>
<evidence type="ECO:0000313" key="2">
    <source>
        <dbReference type="Proteomes" id="UP000274822"/>
    </source>
</evidence>
<dbReference type="EMBL" id="RBNJ01004940">
    <property type="protein sequence ID" value="RUS29610.1"/>
    <property type="molecule type" value="Genomic_DNA"/>
</dbReference>
<sequence>MSHSVEPATKLRWYSDLPNLLCSRLIRPSHVVKCIPWLFFNRHFSVIDNLDFPRRRTPTGRPVTPSVQIDETTVQTKKSSLYH</sequence>
<proteinExistence type="predicted"/>
<dbReference type="Proteomes" id="UP000274822">
    <property type="component" value="Unassembled WGS sequence"/>
</dbReference>
<comment type="caution">
    <text evidence="1">The sequence shown here is derived from an EMBL/GenBank/DDBJ whole genome shotgun (WGS) entry which is preliminary data.</text>
</comment>
<evidence type="ECO:0000313" key="1">
    <source>
        <dbReference type="EMBL" id="RUS29610.1"/>
    </source>
</evidence>
<reference evidence="1 2" key="1">
    <citation type="journal article" date="2018" name="New Phytol.">
        <title>Phylogenomics of Endogonaceae and evolution of mycorrhizas within Mucoromycota.</title>
        <authorList>
            <person name="Chang Y."/>
            <person name="Desiro A."/>
            <person name="Na H."/>
            <person name="Sandor L."/>
            <person name="Lipzen A."/>
            <person name="Clum A."/>
            <person name="Barry K."/>
            <person name="Grigoriev I.V."/>
            <person name="Martin F.M."/>
            <person name="Stajich J.E."/>
            <person name="Smith M.E."/>
            <person name="Bonito G."/>
            <person name="Spatafora J.W."/>
        </authorList>
    </citation>
    <scope>NUCLEOTIDE SEQUENCE [LARGE SCALE GENOMIC DNA]</scope>
    <source>
        <strain evidence="1 2">AD002</strain>
    </source>
</reference>